<dbReference type="PROSITE" id="PS50929">
    <property type="entry name" value="ABC_TM1F"/>
    <property type="match status" value="1"/>
</dbReference>
<evidence type="ECO:0000256" key="4">
    <source>
        <dbReference type="ARBA" id="ARBA00022692"/>
    </source>
</evidence>
<dbReference type="PIRSF" id="PIRSF002773">
    <property type="entry name" value="ABC_prm/ATPase_B"/>
    <property type="match status" value="1"/>
</dbReference>
<dbReference type="RefSeq" id="XP_028657268.1">
    <property type="nucleotide sequence ID" value="XM_028801435.2"/>
</dbReference>
<dbReference type="CDD" id="cd03249">
    <property type="entry name" value="ABC_MTABC3_MDL1_MDL2"/>
    <property type="match status" value="1"/>
</dbReference>
<evidence type="ECO:0000259" key="13">
    <source>
        <dbReference type="PROSITE" id="PS50929"/>
    </source>
</evidence>
<feature type="transmembrane region" description="Helical" evidence="11">
    <location>
        <begin position="103"/>
        <end position="126"/>
    </location>
</feature>
<dbReference type="SUPFAM" id="SSF52540">
    <property type="entry name" value="P-loop containing nucleoside triphosphate hydrolases"/>
    <property type="match status" value="1"/>
</dbReference>
<keyword evidence="4 11" id="KW-0812">Transmembrane</keyword>
<dbReference type="SUPFAM" id="SSF90123">
    <property type="entry name" value="ABC transporter transmembrane region"/>
    <property type="match status" value="1"/>
</dbReference>
<dbReference type="RefSeq" id="XP_051788933.1">
    <property type="nucleotide sequence ID" value="XM_051932973.1"/>
</dbReference>
<dbReference type="GO" id="GO:0012505">
    <property type="term" value="C:endomembrane system"/>
    <property type="evidence" value="ECO:0007669"/>
    <property type="project" value="UniProtKB-SubCell"/>
</dbReference>
<evidence type="ECO:0000256" key="9">
    <source>
        <dbReference type="ARBA" id="ARBA00022989"/>
    </source>
</evidence>
<accession>A0A8C4RUQ1</accession>
<evidence type="ECO:0000256" key="5">
    <source>
        <dbReference type="ARBA" id="ARBA00022741"/>
    </source>
</evidence>
<dbReference type="InterPro" id="IPR017871">
    <property type="entry name" value="ABC_transporter-like_CS"/>
</dbReference>
<dbReference type="GO" id="GO:0005524">
    <property type="term" value="F:ATP binding"/>
    <property type="evidence" value="ECO:0007669"/>
    <property type="project" value="UniProtKB-KW"/>
</dbReference>
<dbReference type="CDD" id="cd18589">
    <property type="entry name" value="ABC_6TM_TAP1"/>
    <property type="match status" value="1"/>
</dbReference>
<keyword evidence="9 11" id="KW-1133">Transmembrane helix</keyword>
<dbReference type="Gene3D" id="1.20.1560.10">
    <property type="entry name" value="ABC transporter type 1, transmembrane domain"/>
    <property type="match status" value="1"/>
</dbReference>
<keyword evidence="3" id="KW-0813">Transport</keyword>
<gene>
    <name evidence="14" type="primary">tap1</name>
</gene>
<reference evidence="14" key="3">
    <citation type="submission" date="2025-09" db="UniProtKB">
        <authorList>
            <consortium name="Ensembl"/>
        </authorList>
    </citation>
    <scope>IDENTIFICATION</scope>
</reference>
<keyword evidence="5" id="KW-0547">Nucleotide-binding</keyword>
<dbReference type="Gene3D" id="3.40.50.300">
    <property type="entry name" value="P-loop containing nucleotide triphosphate hydrolases"/>
    <property type="match status" value="1"/>
</dbReference>
<reference evidence="14" key="1">
    <citation type="submission" date="2021-06" db="EMBL/GenBank/DDBJ databases">
        <authorList>
            <consortium name="Wellcome Sanger Institute Data Sharing"/>
        </authorList>
    </citation>
    <scope>NUCLEOTIDE SEQUENCE [LARGE SCALE GENOMIC DNA]</scope>
</reference>
<reference evidence="14" key="2">
    <citation type="submission" date="2025-08" db="UniProtKB">
        <authorList>
            <consortium name="Ensembl"/>
        </authorList>
    </citation>
    <scope>IDENTIFICATION</scope>
</reference>
<sequence>MRQLLLPLAFIGLDLLATHFLRLVLLWVPVPLLQHPLCNIWLTSLLRGTLFTLAFIHIFQRLQDCPAWLQKQDALQAWMVLCLIPPSYATFKMLCYVSNNEVLWGWYSLKWLALAYVTTSLTVVLWKRYAPHSNGGVEKKTGTSLTRLLSYMVPDIRRFVVVIFFVVISSLGEMAIPYYTGRMTDWIMSEENPDAFFSAITAMTLITVMSAVSEFVCDLIYNVTMSKIHMRIQSLVFRSVLRQEIAFFDTASTGDITSRITTDTNTMSESLSEKLSLLMWYFMRVVCLSGFMLSLSWKLSLFTAIGLPIIWIIPEYSGKFYQKLSVKVQTSLAEANKVATEVFSCIKTVRSFANEDGEAKRYSDMLEETYKLNKIEAVAYAVSTWTNSLSSLALKVCILYYGAKLVTSDDVSSGDLVAFILYELQFTSAIEVLISYYPHVKKAVGASEKIFEYMDRKPAMTTPGTLAPNSLKGHISFKNVSFAYPGRPDTMVLKDVSLELNPGEITALVGPSGSGKTTCISLLERFYEPQTGKILLDGVSIQEYEHKYLHRKLALVSQEPMLFARSVEENIAYGIENPCLEDVKNAAKLANAHEFVCGLKEGYNTDAGEKGGQLSGGQKQRVAIARALLRDPSVLILDDATSSLDTESEHLVQSAIFNRKLKCSILVIAHRLSTVEKADRIIVLEDGRVVEQGTHKDLLQQQGTYYLLIQKMMKGFDRNGNQESECE</sequence>
<protein>
    <submittedName>
        <fullName evidence="14">Transporter 1, ATP-binding cassette, sub-family B (MDR/TAP)</fullName>
    </submittedName>
</protein>
<dbReference type="Ensembl" id="ENSECRT00000007206.1">
    <property type="protein sequence ID" value="ENSECRP00000007092.1"/>
    <property type="gene ID" value="ENSECRG00000004735.1"/>
</dbReference>
<comment type="subcellular location">
    <subcellularLocation>
        <location evidence="1">Endomembrane system</location>
        <topology evidence="1">Multi-pass membrane protein</topology>
    </subcellularLocation>
</comment>
<evidence type="ECO:0000256" key="1">
    <source>
        <dbReference type="ARBA" id="ARBA00004127"/>
    </source>
</evidence>
<evidence type="ECO:0000313" key="14">
    <source>
        <dbReference type="Ensembl" id="ENSECRP00000007092.1"/>
    </source>
</evidence>
<dbReference type="Pfam" id="PF00005">
    <property type="entry name" value="ABC_tran"/>
    <property type="match status" value="1"/>
</dbReference>
<dbReference type="PROSITE" id="PS00211">
    <property type="entry name" value="ABC_TRANSPORTER_1"/>
    <property type="match status" value="1"/>
</dbReference>
<dbReference type="GO" id="GO:0015421">
    <property type="term" value="F:ABC-type oligopeptide transporter activity"/>
    <property type="evidence" value="ECO:0007669"/>
    <property type="project" value="TreeGrafter"/>
</dbReference>
<name>A0A8C4RUQ1_ERPCA</name>
<proteinExistence type="inferred from homology"/>
<feature type="transmembrane region" description="Helical" evidence="11">
    <location>
        <begin position="41"/>
        <end position="62"/>
    </location>
</feature>
<dbReference type="InterPro" id="IPR039421">
    <property type="entry name" value="Type_1_exporter"/>
</dbReference>
<dbReference type="Proteomes" id="UP000694620">
    <property type="component" value="Chromosome 1"/>
</dbReference>
<keyword evidence="7" id="KW-0571">Peptide transport</keyword>
<evidence type="ECO:0000259" key="12">
    <source>
        <dbReference type="PROSITE" id="PS50893"/>
    </source>
</evidence>
<evidence type="ECO:0000256" key="2">
    <source>
        <dbReference type="ARBA" id="ARBA00006493"/>
    </source>
</evidence>
<feature type="transmembrane region" description="Helical" evidence="11">
    <location>
        <begin position="199"/>
        <end position="221"/>
    </location>
</feature>
<dbReference type="CTD" id="6890"/>
<dbReference type="InterPro" id="IPR027417">
    <property type="entry name" value="P-loop_NTPase"/>
</dbReference>
<dbReference type="PRINTS" id="PR01896">
    <property type="entry name" value="TAP1PROTEIN"/>
</dbReference>
<dbReference type="InterPro" id="IPR036640">
    <property type="entry name" value="ABC1_TM_sf"/>
</dbReference>
<keyword evidence="8" id="KW-1278">Translocase</keyword>
<dbReference type="SMART" id="SM00382">
    <property type="entry name" value="AAA"/>
    <property type="match status" value="1"/>
</dbReference>
<dbReference type="GeneID" id="114651606"/>
<evidence type="ECO:0000256" key="7">
    <source>
        <dbReference type="ARBA" id="ARBA00022856"/>
    </source>
</evidence>
<evidence type="ECO:0000256" key="8">
    <source>
        <dbReference type="ARBA" id="ARBA00022967"/>
    </source>
</evidence>
<dbReference type="GeneTree" id="ENSGT00940000159023"/>
<evidence type="ECO:0000256" key="6">
    <source>
        <dbReference type="ARBA" id="ARBA00022840"/>
    </source>
</evidence>
<dbReference type="InterPro" id="IPR003439">
    <property type="entry name" value="ABC_transporter-like_ATP-bd"/>
</dbReference>
<dbReference type="InterPro" id="IPR003593">
    <property type="entry name" value="AAA+_ATPase"/>
</dbReference>
<dbReference type="GO" id="GO:0016887">
    <property type="term" value="F:ATP hydrolysis activity"/>
    <property type="evidence" value="ECO:0007669"/>
    <property type="project" value="InterPro"/>
</dbReference>
<dbReference type="Pfam" id="PF00664">
    <property type="entry name" value="ABC_membrane"/>
    <property type="match status" value="1"/>
</dbReference>
<keyword evidence="10 11" id="KW-0472">Membrane</keyword>
<feature type="transmembrane region" description="Helical" evidence="11">
    <location>
        <begin position="159"/>
        <end position="179"/>
    </location>
</feature>
<dbReference type="FunFam" id="1.20.1560.10:FF:000215">
    <property type="entry name" value="ABC transporter B family member 4"/>
    <property type="match status" value="1"/>
</dbReference>
<dbReference type="OrthoDB" id="6500128at2759"/>
<keyword evidence="7" id="KW-0653">Protein transport</keyword>
<dbReference type="PROSITE" id="PS50893">
    <property type="entry name" value="ABC_TRANSPORTER_2"/>
    <property type="match status" value="1"/>
</dbReference>
<feature type="transmembrane region" description="Helical" evidence="11">
    <location>
        <begin position="299"/>
        <end position="317"/>
    </location>
</feature>
<keyword evidence="6" id="KW-0067">ATP-binding</keyword>
<dbReference type="GO" id="GO:0016020">
    <property type="term" value="C:membrane"/>
    <property type="evidence" value="ECO:0007669"/>
    <property type="project" value="InterPro"/>
</dbReference>
<evidence type="ECO:0000256" key="10">
    <source>
        <dbReference type="ARBA" id="ARBA00023136"/>
    </source>
</evidence>
<feature type="domain" description="ABC transmembrane type-1" evidence="13">
    <location>
        <begin position="160"/>
        <end position="442"/>
    </location>
</feature>
<feature type="domain" description="ABC transporter" evidence="12">
    <location>
        <begin position="475"/>
        <end position="711"/>
    </location>
</feature>
<evidence type="ECO:0000256" key="3">
    <source>
        <dbReference type="ARBA" id="ARBA00022448"/>
    </source>
</evidence>
<dbReference type="PANTHER" id="PTHR43394">
    <property type="entry name" value="ATP-DEPENDENT PERMEASE MDL1, MITOCHONDRIAL"/>
    <property type="match status" value="1"/>
</dbReference>
<evidence type="ECO:0000313" key="15">
    <source>
        <dbReference type="Proteomes" id="UP000694620"/>
    </source>
</evidence>
<dbReference type="PANTHER" id="PTHR43394:SF13">
    <property type="entry name" value="ANTIGEN PEPTIDE TRANSPORTER 1"/>
    <property type="match status" value="1"/>
</dbReference>
<dbReference type="InterPro" id="IPR011527">
    <property type="entry name" value="ABC1_TM_dom"/>
</dbReference>
<comment type="similarity">
    <text evidence="2">Belongs to the ABC transporter superfamily. ABCB family. MHC peptide exporter (TC 3.A.1.209) subfamily.</text>
</comment>
<dbReference type="FunFam" id="3.40.50.300:FF:000140">
    <property type="entry name" value="Lipid A export ATP-binding/permease protein MsbA"/>
    <property type="match status" value="1"/>
</dbReference>
<dbReference type="AlphaFoldDB" id="A0A8C4RUQ1"/>
<evidence type="ECO:0000256" key="11">
    <source>
        <dbReference type="SAM" id="Phobius"/>
    </source>
</evidence>
<organism evidence="14 15">
    <name type="scientific">Erpetoichthys calabaricus</name>
    <name type="common">Rope fish</name>
    <name type="synonym">Calamoichthys calabaricus</name>
    <dbReference type="NCBI Taxonomy" id="27687"/>
    <lineage>
        <taxon>Eukaryota</taxon>
        <taxon>Metazoa</taxon>
        <taxon>Chordata</taxon>
        <taxon>Craniata</taxon>
        <taxon>Vertebrata</taxon>
        <taxon>Euteleostomi</taxon>
        <taxon>Actinopterygii</taxon>
        <taxon>Polypteriformes</taxon>
        <taxon>Polypteridae</taxon>
        <taxon>Erpetoichthys</taxon>
    </lineage>
</organism>
<keyword evidence="15" id="KW-1185">Reference proteome</keyword>